<dbReference type="Proteomes" id="UP000076976">
    <property type="component" value="Unassembled WGS sequence"/>
</dbReference>
<dbReference type="AlphaFoldDB" id="A0A176Q9A4"/>
<dbReference type="Gene3D" id="1.50.10.100">
    <property type="entry name" value="Chondroitin AC/alginate lyase"/>
    <property type="match status" value="1"/>
</dbReference>
<accession>A0A176Q9A4</accession>
<evidence type="ECO:0000256" key="4">
    <source>
        <dbReference type="ARBA" id="ARBA00023239"/>
    </source>
</evidence>
<evidence type="ECO:0000256" key="1">
    <source>
        <dbReference type="ARBA" id="ARBA00004418"/>
    </source>
</evidence>
<evidence type="ECO:0000256" key="2">
    <source>
        <dbReference type="ARBA" id="ARBA00022729"/>
    </source>
</evidence>
<dbReference type="InterPro" id="IPR008929">
    <property type="entry name" value="Chondroitin_lyas"/>
</dbReference>
<reference evidence="6 7" key="1">
    <citation type="submission" date="2016-01" db="EMBL/GenBank/DDBJ databases">
        <title>Janibacter melonis strain CD11_4 genome sequencing and assembly.</title>
        <authorList>
            <person name="Nair G.R."/>
            <person name="Kaur G."/>
            <person name="Chander A.M."/>
            <person name="Mayilraj S."/>
        </authorList>
    </citation>
    <scope>NUCLEOTIDE SEQUENCE [LARGE SCALE GENOMIC DNA]</scope>
    <source>
        <strain evidence="6 7">CD11-4</strain>
    </source>
</reference>
<dbReference type="GO" id="GO:0016829">
    <property type="term" value="F:lyase activity"/>
    <property type="evidence" value="ECO:0007669"/>
    <property type="project" value="UniProtKB-KW"/>
</dbReference>
<dbReference type="SUPFAM" id="SSF48230">
    <property type="entry name" value="Chondroitin AC/alginate lyase"/>
    <property type="match status" value="1"/>
</dbReference>
<evidence type="ECO:0000259" key="5">
    <source>
        <dbReference type="Pfam" id="PF07940"/>
    </source>
</evidence>
<organism evidence="6 7">
    <name type="scientific">Janibacter melonis</name>
    <dbReference type="NCBI Taxonomy" id="262209"/>
    <lineage>
        <taxon>Bacteria</taxon>
        <taxon>Bacillati</taxon>
        <taxon>Actinomycetota</taxon>
        <taxon>Actinomycetes</taxon>
        <taxon>Micrococcales</taxon>
        <taxon>Intrasporangiaceae</taxon>
        <taxon>Janibacter</taxon>
    </lineage>
</organism>
<dbReference type="PANTHER" id="PTHR39210">
    <property type="entry name" value="HEPARIN-SULFATE LYASE"/>
    <property type="match status" value="1"/>
</dbReference>
<dbReference type="InterPro" id="IPR012480">
    <property type="entry name" value="Hepar_II_III_C"/>
</dbReference>
<gene>
    <name evidence="6" type="ORF">AWH69_15265</name>
</gene>
<evidence type="ECO:0000313" key="7">
    <source>
        <dbReference type="Proteomes" id="UP000076976"/>
    </source>
</evidence>
<keyword evidence="4" id="KW-0456">Lyase</keyword>
<dbReference type="RefSeq" id="WP_068277970.1">
    <property type="nucleotide sequence ID" value="NZ_LQZG01000005.1"/>
</dbReference>
<evidence type="ECO:0000256" key="3">
    <source>
        <dbReference type="ARBA" id="ARBA00022764"/>
    </source>
</evidence>
<sequence>MTADALSRLHDVVRGRLPKGEGAARIRARRFLEEGLVDSVQFGEIRYDDGRMWDEAVSRSRSRFVHGFLWFADWPALIRDEETAARRAYELSQEWREQSPLWRGLDGHLAFHDETTAQRLTMHLAVMDGLARWLSPAELEAMHITADETADLLVTDDFHGGLNNHGMFQDVALVNWAGAASWAATEVRERYLRTALDRLARYFRHAFTDEGVHIEHAPNYHLMVARHLQSHLDVLRAVGTSDLDEFEDLLAGTLAYATHAVAPDGLYPLVSDTTRLPLAGAARELGDDSFLYAATQGKQGREPGRRTHVVPASGYAIHRSAWGDPQATFVYFSCAYNGPFHKHADENSLLVRHRGLDLISEAGPNGYSYDEPLTRYGYSQYAHSTLVVDGRSLPRTGGPTSSVTMEVHRDDAGFSVTGRNARLRDEVVHERTVDVDDAATAIDVYDAISAPGRHHYEILWHVGADLEVVLHGQGYELRYGGQKVMDVMWEASTATRVSLRRGAGGSSPKGWRFPTMGHPEPSDVVVVSFEGADVELTTRIRLSDFIYRDRDVTRRAGWRRWTGSEVGVNFLPVPGRRDRLVVAFASTNQVGDFTSNYKPTVDGTGIEARYILDDWGDQGCYYFQDHGDRAIFRSVQDLILDELDQLGLTPMDLVCIGSGKGGTAALLHGLSLGAGEIFVGAPQTRVGSFLREMHPNILRFMTGNVDDRGVGEADRMVFDMATAMSDKWAESKVTIVVGERDHRLLGQVRVFAEHVADLPGTLDVITLPGLTHTDIGPAYRDALAARLTQITGTVHGHGDLTVRAVAGDRRVSAMAIGGAGTQFAARLFQGADHVRSIPYSPSRSIEITDVPPGRYRVRVFARDVDGELLGARTSQWVTVR</sequence>
<proteinExistence type="predicted"/>
<feature type="domain" description="Heparinase II/III-like C-terminal" evidence="5">
    <location>
        <begin position="303"/>
        <end position="534"/>
    </location>
</feature>
<protein>
    <recommendedName>
        <fullName evidence="5">Heparinase II/III-like C-terminal domain-containing protein</fullName>
    </recommendedName>
</protein>
<comment type="caution">
    <text evidence="6">The sequence shown here is derived from an EMBL/GenBank/DDBJ whole genome shotgun (WGS) entry which is preliminary data.</text>
</comment>
<dbReference type="Gene3D" id="2.70.98.70">
    <property type="match status" value="1"/>
</dbReference>
<dbReference type="Pfam" id="PF07940">
    <property type="entry name" value="Hepar_II_III_C"/>
    <property type="match status" value="1"/>
</dbReference>
<name>A0A176Q9A4_9MICO</name>
<keyword evidence="7" id="KW-1185">Reference proteome</keyword>
<comment type="subcellular location">
    <subcellularLocation>
        <location evidence="1">Periplasm</location>
    </subcellularLocation>
</comment>
<dbReference type="GO" id="GO:0042597">
    <property type="term" value="C:periplasmic space"/>
    <property type="evidence" value="ECO:0007669"/>
    <property type="project" value="UniProtKB-SubCell"/>
</dbReference>
<dbReference type="STRING" id="262209.AWH69_15265"/>
<dbReference type="PANTHER" id="PTHR39210:SF1">
    <property type="entry name" value="HEPARIN-SULFATE LYASE"/>
    <property type="match status" value="1"/>
</dbReference>
<keyword evidence="3" id="KW-0574">Periplasm</keyword>
<evidence type="ECO:0000313" key="6">
    <source>
        <dbReference type="EMBL" id="OAB86249.1"/>
    </source>
</evidence>
<keyword evidence="2" id="KW-0732">Signal</keyword>
<dbReference type="EMBL" id="LQZG01000005">
    <property type="protein sequence ID" value="OAB86249.1"/>
    <property type="molecule type" value="Genomic_DNA"/>
</dbReference>